<dbReference type="SUPFAM" id="SSF144292">
    <property type="entry name" value="occludin/ELL-like"/>
    <property type="match status" value="1"/>
</dbReference>
<dbReference type="Gene3D" id="6.10.140.340">
    <property type="match status" value="1"/>
</dbReference>
<dbReference type="PROSITE" id="PS51980">
    <property type="entry name" value="OCEL"/>
    <property type="match status" value="1"/>
</dbReference>
<dbReference type="AlphaFoldDB" id="A0A7R9KQ09"/>
<dbReference type="InterPro" id="IPR042065">
    <property type="entry name" value="E3_ELL-like"/>
</dbReference>
<evidence type="ECO:0000256" key="1">
    <source>
        <dbReference type="ARBA" id="ARBA00004123"/>
    </source>
</evidence>
<dbReference type="PANTHER" id="PTHR23288">
    <property type="entry name" value="OCCLUDIN AND RNA POLYMERASE II ELONGATION FACTOR ELL"/>
    <property type="match status" value="1"/>
</dbReference>
<dbReference type="Pfam" id="PF10390">
    <property type="entry name" value="ELL"/>
    <property type="match status" value="1"/>
</dbReference>
<feature type="region of interest" description="Disordered" evidence="7">
    <location>
        <begin position="476"/>
        <end position="511"/>
    </location>
</feature>
<keyword evidence="5" id="KW-0539">Nucleus</keyword>
<keyword evidence="4" id="KW-0804">Transcription</keyword>
<dbReference type="InterPro" id="IPR019464">
    <property type="entry name" value="ELL_N"/>
</dbReference>
<dbReference type="GO" id="GO:0032968">
    <property type="term" value="P:positive regulation of transcription elongation by RNA polymerase II"/>
    <property type="evidence" value="ECO:0007669"/>
    <property type="project" value="TreeGrafter"/>
</dbReference>
<comment type="subcellular location">
    <subcellularLocation>
        <location evidence="1">Nucleus</location>
    </subcellularLocation>
</comment>
<protein>
    <recommendedName>
        <fullName evidence="8">OCEL domain-containing protein</fullName>
    </recommendedName>
</protein>
<dbReference type="Proteomes" id="UP000759131">
    <property type="component" value="Unassembled WGS sequence"/>
</dbReference>
<dbReference type="EMBL" id="CAJPIZ010003578">
    <property type="protein sequence ID" value="CAG2106538.1"/>
    <property type="molecule type" value="Genomic_DNA"/>
</dbReference>
<evidence type="ECO:0000256" key="2">
    <source>
        <dbReference type="ARBA" id="ARBA00009171"/>
    </source>
</evidence>
<dbReference type="InterPro" id="IPR031176">
    <property type="entry name" value="ELL/occludin"/>
</dbReference>
<feature type="compositionally biased region" description="Low complexity" evidence="7">
    <location>
        <begin position="367"/>
        <end position="386"/>
    </location>
</feature>
<evidence type="ECO:0000259" key="8">
    <source>
        <dbReference type="PROSITE" id="PS51980"/>
    </source>
</evidence>
<feature type="compositionally biased region" description="Polar residues" evidence="7">
    <location>
        <begin position="176"/>
        <end position="206"/>
    </location>
</feature>
<evidence type="ECO:0000313" key="10">
    <source>
        <dbReference type="Proteomes" id="UP000759131"/>
    </source>
</evidence>
<keyword evidence="10" id="KW-1185">Reference proteome</keyword>
<feature type="compositionally biased region" description="Low complexity" evidence="7">
    <location>
        <begin position="484"/>
        <end position="505"/>
    </location>
</feature>
<dbReference type="GO" id="GO:0006368">
    <property type="term" value="P:transcription elongation by RNA polymerase II"/>
    <property type="evidence" value="ECO:0007669"/>
    <property type="project" value="InterPro"/>
</dbReference>
<dbReference type="SUPFAM" id="SSF46785">
    <property type="entry name" value="Winged helix' DNA-binding domain"/>
    <property type="match status" value="1"/>
</dbReference>
<dbReference type="GO" id="GO:0042795">
    <property type="term" value="P:snRNA transcription by RNA polymerase II"/>
    <property type="evidence" value="ECO:0007669"/>
    <property type="project" value="TreeGrafter"/>
</dbReference>
<evidence type="ECO:0000256" key="7">
    <source>
        <dbReference type="SAM" id="MobiDB-lite"/>
    </source>
</evidence>
<evidence type="ECO:0000256" key="3">
    <source>
        <dbReference type="ARBA" id="ARBA00023015"/>
    </source>
</evidence>
<dbReference type="OrthoDB" id="6284217at2759"/>
<dbReference type="GO" id="GO:0000987">
    <property type="term" value="F:cis-regulatory region sequence-specific DNA binding"/>
    <property type="evidence" value="ECO:0007669"/>
    <property type="project" value="TreeGrafter"/>
</dbReference>
<feature type="compositionally biased region" description="Polar residues" evidence="7">
    <location>
        <begin position="398"/>
        <end position="414"/>
    </location>
</feature>
<feature type="compositionally biased region" description="Polar residues" evidence="7">
    <location>
        <begin position="328"/>
        <end position="339"/>
    </location>
</feature>
<evidence type="ECO:0000256" key="6">
    <source>
        <dbReference type="PROSITE-ProRule" id="PRU01324"/>
    </source>
</evidence>
<dbReference type="PANTHER" id="PTHR23288:SF17">
    <property type="entry name" value="RNA POLYMERASE II ELONGATION FACTOR ELL"/>
    <property type="match status" value="1"/>
</dbReference>
<dbReference type="Pfam" id="PF07303">
    <property type="entry name" value="Occludin_ELL"/>
    <property type="match status" value="1"/>
</dbReference>
<feature type="domain" description="OCEL" evidence="8">
    <location>
        <begin position="528"/>
        <end position="637"/>
    </location>
</feature>
<reference evidence="9" key="1">
    <citation type="submission" date="2020-11" db="EMBL/GenBank/DDBJ databases">
        <authorList>
            <person name="Tran Van P."/>
        </authorList>
    </citation>
    <scope>NUCLEOTIDE SEQUENCE</scope>
</reference>
<keyword evidence="3" id="KW-0805">Transcription regulation</keyword>
<evidence type="ECO:0000256" key="5">
    <source>
        <dbReference type="ARBA" id="ARBA00023242"/>
    </source>
</evidence>
<gene>
    <name evidence="9" type="ORF">OSB1V03_LOCUS6541</name>
</gene>
<accession>A0A7R9KQ09</accession>
<evidence type="ECO:0000313" key="9">
    <source>
        <dbReference type="EMBL" id="CAD7626108.1"/>
    </source>
</evidence>
<feature type="region of interest" description="Disordered" evidence="7">
    <location>
        <begin position="328"/>
        <end position="414"/>
    </location>
</feature>
<dbReference type="InterPro" id="IPR010844">
    <property type="entry name" value="Occludin_ELL"/>
</dbReference>
<evidence type="ECO:0000256" key="4">
    <source>
        <dbReference type="ARBA" id="ARBA00023163"/>
    </source>
</evidence>
<dbReference type="Gene3D" id="1.10.10.2670">
    <property type="entry name" value="E3 ubiquitin-protein ligase"/>
    <property type="match status" value="1"/>
</dbReference>
<name>A0A7R9KQ09_9ACAR</name>
<proteinExistence type="inferred from homology"/>
<feature type="region of interest" description="Disordered" evidence="7">
    <location>
        <begin position="158"/>
        <end position="206"/>
    </location>
</feature>
<comment type="similarity">
    <text evidence="2 6">Belongs to the ELL/occludin family.</text>
</comment>
<sequence>MATLVEGQQYALTSHLNHSLNKSLIFVKLTDSALKAIEDYLNHKGSVSSNSKPSIEFRSKDSQGVISIPSKRSTQDEDRQHFSFTLSNVDAVEPQGSFECIRQSKNRFMESFGDIDYKLQIHANDDSYQKTKVKMAVVERENKKNSTKVIKASDPNVGRKVKVKHHRIPSRPVPHSQPQSTPESQPGYSSYNNYNTHHKSNSPPTLKLNGTTINAIPNHKTVVNHNSINTSHPLKKSELINRLSNEGFKDIDKKELNLILDNISLVRDNVYELAKSGWSQVNGDRIDSTADDKELVGKRNALNGSQTSPAQLGISPLSDCGSMPAYSSPMSMDCSSPYGSKSPSIKRSSDSCSASLSVPKKQKPLVNTNQSYNNNTKSTTTKLKTNGYNHLLNGWANKPSSPERQSNSSTVTNADTNAATELKGIESLLTNTSHSSPDSNISCLSQQEFHNPTNRVNYITNDNAFDKSNKRETFNRYKSNGYHTNGNGSGSINSSPNSSPDSGTGSHDGSTLSTSSNLYTICANDETPDFVSKYTKIVTPEQRAQYKKDFYIEYEEYRRLHRNVESVAAKFAELEIRLNTKVEGSEDWNKLMDQIVREYEETKNCPKFQKCRKRMFYLHSKLAHIKTLVVEYDRNYHKEKNRFPHKLQVKSNPIS</sequence>
<organism evidence="9">
    <name type="scientific">Medioppia subpectinata</name>
    <dbReference type="NCBI Taxonomy" id="1979941"/>
    <lineage>
        <taxon>Eukaryota</taxon>
        <taxon>Metazoa</taxon>
        <taxon>Ecdysozoa</taxon>
        <taxon>Arthropoda</taxon>
        <taxon>Chelicerata</taxon>
        <taxon>Arachnida</taxon>
        <taxon>Acari</taxon>
        <taxon>Acariformes</taxon>
        <taxon>Sarcoptiformes</taxon>
        <taxon>Oribatida</taxon>
        <taxon>Brachypylina</taxon>
        <taxon>Oppioidea</taxon>
        <taxon>Oppiidae</taxon>
        <taxon>Medioppia</taxon>
    </lineage>
</organism>
<dbReference type="InterPro" id="IPR036390">
    <property type="entry name" value="WH_DNA-bd_sf"/>
</dbReference>
<dbReference type="EMBL" id="OC858153">
    <property type="protein sequence ID" value="CAD7626108.1"/>
    <property type="molecule type" value="Genomic_DNA"/>
</dbReference>
<feature type="compositionally biased region" description="Low complexity" evidence="7">
    <location>
        <begin position="340"/>
        <end position="353"/>
    </location>
</feature>
<feature type="compositionally biased region" description="Basic residues" evidence="7">
    <location>
        <begin position="159"/>
        <end position="169"/>
    </location>
</feature>
<dbReference type="GO" id="GO:0008023">
    <property type="term" value="C:transcription elongation factor complex"/>
    <property type="evidence" value="ECO:0007669"/>
    <property type="project" value="InterPro"/>
</dbReference>